<evidence type="ECO:0000256" key="21">
    <source>
        <dbReference type="ARBA" id="ARBA00038751"/>
    </source>
</evidence>
<keyword evidence="9" id="KW-0391">Immunity</keyword>
<dbReference type="PANTHER" id="PTHR47298:SF1">
    <property type="entry name" value="OXIDIZED LOW-DENSITY LIPOPROTEIN RECEPTOR 1"/>
    <property type="match status" value="1"/>
</dbReference>
<evidence type="ECO:0000256" key="9">
    <source>
        <dbReference type="ARBA" id="ARBA00022859"/>
    </source>
</evidence>
<dbReference type="SMART" id="SM00034">
    <property type="entry name" value="CLECT"/>
    <property type="match status" value="1"/>
</dbReference>
<evidence type="ECO:0000256" key="7">
    <source>
        <dbReference type="ARBA" id="ARBA00022692"/>
    </source>
</evidence>
<comment type="subcellular location">
    <subcellularLocation>
        <location evidence="1">Cell membrane</location>
        <topology evidence="1">Lipid-anchor</topology>
    </subcellularLocation>
    <subcellularLocation>
        <location evidence="3">Cell membrane</location>
        <topology evidence="3">Single-pass type II membrane protein</topology>
    </subcellularLocation>
    <subcellularLocation>
        <location evidence="2">Membrane raft</location>
    </subcellularLocation>
    <subcellularLocation>
        <location evidence="4">Secreted</location>
    </subcellularLocation>
</comment>
<dbReference type="InterPro" id="IPR052332">
    <property type="entry name" value="OxLDL_rcpt1-like"/>
</dbReference>
<sequence length="280" mass="31688">MSLEMNCDDLKVKTMKDQPEQKLNARKARGPPFLSSPWWCLTTVTLGILCLGLLVTLIIQKMQLSQVSDLLKQQQENITHQENILEGQMLAQQQAEEASQESQKELKDIIKVLADKLDEKSMKLTEVQNLNLNLQEALKRAANFSGPCPEYWLWHGENCYLLSSSTFNWEKSKENCLSLNAHLLKINNTSDLEFIQKASAHSSFPFWMGLSHKKPSNSWSWEDGSPWMPGVFRLQGAVSKTYSAGTCAYIQRGIVYADNCILVAFSVCQKKANLLRVLST</sequence>
<keyword evidence="13" id="KW-0175">Coiled coil</keyword>
<keyword evidence="8" id="KW-0430">Lectin</keyword>
<evidence type="ECO:0000256" key="22">
    <source>
        <dbReference type="ARBA" id="ARBA00041191"/>
    </source>
</evidence>
<name>A0ABM0J989_ECHTE</name>
<evidence type="ECO:0000256" key="23">
    <source>
        <dbReference type="ARBA" id="ARBA00041686"/>
    </source>
</evidence>
<keyword evidence="16" id="KW-1015">Disulfide bond</keyword>
<keyword evidence="7 25" id="KW-0812">Transmembrane</keyword>
<dbReference type="InterPro" id="IPR001304">
    <property type="entry name" value="C-type_lectin-like"/>
</dbReference>
<evidence type="ECO:0000256" key="1">
    <source>
        <dbReference type="ARBA" id="ARBA00004193"/>
    </source>
</evidence>
<keyword evidence="11" id="KW-0735">Signal-anchor</keyword>
<keyword evidence="5" id="KW-1003">Cell membrane</keyword>
<protein>
    <recommendedName>
        <fullName evidence="22">Oxidized low-density lipoprotein receptor 1</fullName>
    </recommendedName>
    <alternativeName>
        <fullName evidence="23">Lectin-like oxidized LDL receptor 1</fullName>
    </alternativeName>
    <alternativeName>
        <fullName evidence="24">Lectin-type oxidized LDL receptor 1</fullName>
    </alternativeName>
</protein>
<keyword evidence="17 28" id="KW-0675">Receptor</keyword>
<keyword evidence="12 25" id="KW-1133">Transmembrane helix</keyword>
<evidence type="ECO:0000256" key="4">
    <source>
        <dbReference type="ARBA" id="ARBA00004613"/>
    </source>
</evidence>
<dbReference type="SUPFAM" id="SSF56436">
    <property type="entry name" value="C-type lectin-like"/>
    <property type="match status" value="1"/>
</dbReference>
<dbReference type="Pfam" id="PF00059">
    <property type="entry name" value="Lectin_C"/>
    <property type="match status" value="1"/>
</dbReference>
<keyword evidence="19" id="KW-0395">Inflammatory response</keyword>
<evidence type="ECO:0000256" key="17">
    <source>
        <dbReference type="ARBA" id="ARBA00023170"/>
    </source>
</evidence>
<evidence type="ECO:0000256" key="8">
    <source>
        <dbReference type="ARBA" id="ARBA00022734"/>
    </source>
</evidence>
<feature type="transmembrane region" description="Helical" evidence="25">
    <location>
        <begin position="36"/>
        <end position="59"/>
    </location>
</feature>
<evidence type="ECO:0000259" key="26">
    <source>
        <dbReference type="PROSITE" id="PS50041"/>
    </source>
</evidence>
<evidence type="ECO:0000256" key="13">
    <source>
        <dbReference type="ARBA" id="ARBA00023054"/>
    </source>
</evidence>
<keyword evidence="14 25" id="KW-0472">Membrane</keyword>
<keyword evidence="18" id="KW-0325">Glycoprotein</keyword>
<evidence type="ECO:0000256" key="18">
    <source>
        <dbReference type="ARBA" id="ARBA00023180"/>
    </source>
</evidence>
<accession>A0ABM0J989</accession>
<evidence type="ECO:0000256" key="11">
    <source>
        <dbReference type="ARBA" id="ARBA00022968"/>
    </source>
</evidence>
<dbReference type="Proteomes" id="UP000694863">
    <property type="component" value="Unplaced"/>
</dbReference>
<evidence type="ECO:0000256" key="16">
    <source>
        <dbReference type="ARBA" id="ARBA00023157"/>
    </source>
</evidence>
<keyword evidence="6" id="KW-0964">Secreted</keyword>
<proteinExistence type="predicted"/>
<dbReference type="Gene3D" id="3.10.100.10">
    <property type="entry name" value="Mannose-Binding Protein A, subunit A"/>
    <property type="match status" value="1"/>
</dbReference>
<keyword evidence="20 28" id="KW-0449">Lipoprotein</keyword>
<keyword evidence="15" id="KW-0564">Palmitate</keyword>
<dbReference type="InterPro" id="IPR016187">
    <property type="entry name" value="CTDL_fold"/>
</dbReference>
<evidence type="ECO:0000256" key="14">
    <source>
        <dbReference type="ARBA" id="ARBA00023136"/>
    </source>
</evidence>
<evidence type="ECO:0000256" key="15">
    <source>
        <dbReference type="ARBA" id="ARBA00023139"/>
    </source>
</evidence>
<evidence type="ECO:0000256" key="6">
    <source>
        <dbReference type="ARBA" id="ARBA00022525"/>
    </source>
</evidence>
<comment type="subunit">
    <text evidence="21">Homodimer; disulfide-linked. May form a hexamer composed of 3 homodimers. Interacts with HSP70.</text>
</comment>
<dbReference type="GeneID" id="101644753"/>
<dbReference type="PANTHER" id="PTHR47298">
    <property type="entry name" value="OXIDIZED LOW-DENSITY LIPOPROTEIN RECEPTOR 1"/>
    <property type="match status" value="1"/>
</dbReference>
<evidence type="ECO:0000256" key="25">
    <source>
        <dbReference type="SAM" id="Phobius"/>
    </source>
</evidence>
<reference evidence="28" key="1">
    <citation type="submission" date="2025-08" db="UniProtKB">
        <authorList>
            <consortium name="RefSeq"/>
        </authorList>
    </citation>
    <scope>IDENTIFICATION</scope>
</reference>
<evidence type="ECO:0000313" key="28">
    <source>
        <dbReference type="RefSeq" id="XP_004717679.1"/>
    </source>
</evidence>
<evidence type="ECO:0000256" key="2">
    <source>
        <dbReference type="ARBA" id="ARBA00004285"/>
    </source>
</evidence>
<evidence type="ECO:0000256" key="24">
    <source>
        <dbReference type="ARBA" id="ARBA00041771"/>
    </source>
</evidence>
<dbReference type="RefSeq" id="XP_004717679.1">
    <property type="nucleotide sequence ID" value="XM_004717622.2"/>
</dbReference>
<dbReference type="InterPro" id="IPR033992">
    <property type="entry name" value="NKR-like_CTLD"/>
</dbReference>
<evidence type="ECO:0000256" key="3">
    <source>
        <dbReference type="ARBA" id="ARBA00004401"/>
    </source>
</evidence>
<evidence type="ECO:0000256" key="10">
    <source>
        <dbReference type="ARBA" id="ARBA00022889"/>
    </source>
</evidence>
<keyword evidence="27" id="KW-1185">Reference proteome</keyword>
<dbReference type="PROSITE" id="PS50041">
    <property type="entry name" value="C_TYPE_LECTIN_2"/>
    <property type="match status" value="1"/>
</dbReference>
<evidence type="ECO:0000256" key="20">
    <source>
        <dbReference type="ARBA" id="ARBA00023288"/>
    </source>
</evidence>
<evidence type="ECO:0000256" key="5">
    <source>
        <dbReference type="ARBA" id="ARBA00022475"/>
    </source>
</evidence>
<gene>
    <name evidence="28" type="primary">OLR1</name>
</gene>
<organism evidence="27 28">
    <name type="scientific">Echinops telfairi</name>
    <name type="common">Lesser hedgehog tenrec</name>
    <dbReference type="NCBI Taxonomy" id="9371"/>
    <lineage>
        <taxon>Eukaryota</taxon>
        <taxon>Metazoa</taxon>
        <taxon>Chordata</taxon>
        <taxon>Craniata</taxon>
        <taxon>Vertebrata</taxon>
        <taxon>Euteleostomi</taxon>
        <taxon>Mammalia</taxon>
        <taxon>Eutheria</taxon>
        <taxon>Afrotheria</taxon>
        <taxon>Tenrecidae</taxon>
        <taxon>Tenrecinae</taxon>
        <taxon>Echinops</taxon>
    </lineage>
</organism>
<dbReference type="InterPro" id="IPR016186">
    <property type="entry name" value="C-type_lectin-like/link_sf"/>
</dbReference>
<feature type="domain" description="C-type lectin" evidence="26">
    <location>
        <begin position="155"/>
        <end position="269"/>
    </location>
</feature>
<keyword evidence="10" id="KW-0130">Cell adhesion</keyword>
<dbReference type="CDD" id="cd03593">
    <property type="entry name" value="CLECT_NK_receptors_like"/>
    <property type="match status" value="1"/>
</dbReference>
<evidence type="ECO:0000256" key="19">
    <source>
        <dbReference type="ARBA" id="ARBA00023198"/>
    </source>
</evidence>
<evidence type="ECO:0000313" key="27">
    <source>
        <dbReference type="Proteomes" id="UP000694863"/>
    </source>
</evidence>
<evidence type="ECO:0000256" key="12">
    <source>
        <dbReference type="ARBA" id="ARBA00022989"/>
    </source>
</evidence>